<keyword evidence="4 7" id="KW-1133">Transmembrane helix</keyword>
<dbReference type="PANTHER" id="PTHR13906:SF4">
    <property type="entry name" value="LYSOPHOSPHOLIPID ACYLTRANSFERASE 6"/>
    <property type="match status" value="1"/>
</dbReference>
<dbReference type="InterPro" id="IPR004299">
    <property type="entry name" value="MBOAT_fam"/>
</dbReference>
<evidence type="ECO:0000256" key="7">
    <source>
        <dbReference type="SAM" id="Phobius"/>
    </source>
</evidence>
<comment type="subcellular location">
    <subcellularLocation>
        <location evidence="1">Membrane</location>
        <topology evidence="1">Multi-pass membrane protein</topology>
    </subcellularLocation>
</comment>
<keyword evidence="3 7" id="KW-0812">Transmembrane</keyword>
<evidence type="ECO:0000256" key="2">
    <source>
        <dbReference type="ARBA" id="ARBA00022679"/>
    </source>
</evidence>
<feature type="transmembrane region" description="Helical" evidence="7">
    <location>
        <begin position="238"/>
        <end position="256"/>
    </location>
</feature>
<dbReference type="InterPro" id="IPR049941">
    <property type="entry name" value="LPLAT_7/PORCN-like"/>
</dbReference>
<evidence type="ECO:0000256" key="4">
    <source>
        <dbReference type="ARBA" id="ARBA00022989"/>
    </source>
</evidence>
<evidence type="ECO:0000256" key="1">
    <source>
        <dbReference type="ARBA" id="ARBA00004141"/>
    </source>
</evidence>
<keyword evidence="9" id="KW-1185">Reference proteome</keyword>
<organism evidence="8 9">
    <name type="scientific">Haematococcus lacustris</name>
    <name type="common">Green alga</name>
    <name type="synonym">Haematococcus pluvialis</name>
    <dbReference type="NCBI Taxonomy" id="44745"/>
    <lineage>
        <taxon>Eukaryota</taxon>
        <taxon>Viridiplantae</taxon>
        <taxon>Chlorophyta</taxon>
        <taxon>core chlorophytes</taxon>
        <taxon>Chlorophyceae</taxon>
        <taxon>CS clade</taxon>
        <taxon>Chlamydomonadales</taxon>
        <taxon>Haematococcaceae</taxon>
        <taxon>Haematococcus</taxon>
    </lineage>
</organism>
<reference evidence="8 9" key="1">
    <citation type="submission" date="2020-02" db="EMBL/GenBank/DDBJ databases">
        <title>Draft genome sequence of Haematococcus lacustris strain NIES-144.</title>
        <authorList>
            <person name="Morimoto D."/>
            <person name="Nakagawa S."/>
            <person name="Yoshida T."/>
            <person name="Sawayama S."/>
        </authorList>
    </citation>
    <scope>NUCLEOTIDE SEQUENCE [LARGE SCALE GENOMIC DNA]</scope>
    <source>
        <strain evidence="8 9">NIES-144</strain>
    </source>
</reference>
<dbReference type="GO" id="GO:0016020">
    <property type="term" value="C:membrane"/>
    <property type="evidence" value="ECO:0007669"/>
    <property type="project" value="UniProtKB-SubCell"/>
</dbReference>
<feature type="transmembrane region" description="Helical" evidence="7">
    <location>
        <begin position="211"/>
        <end position="232"/>
    </location>
</feature>
<dbReference type="GO" id="GO:0005783">
    <property type="term" value="C:endoplasmic reticulum"/>
    <property type="evidence" value="ECO:0007669"/>
    <property type="project" value="TreeGrafter"/>
</dbReference>
<evidence type="ECO:0000256" key="3">
    <source>
        <dbReference type="ARBA" id="ARBA00022692"/>
    </source>
</evidence>
<dbReference type="GO" id="GO:0016746">
    <property type="term" value="F:acyltransferase activity"/>
    <property type="evidence" value="ECO:0007669"/>
    <property type="project" value="UniProtKB-KW"/>
</dbReference>
<dbReference type="EMBL" id="BLLF01004154">
    <property type="protein sequence ID" value="GFH29043.1"/>
    <property type="molecule type" value="Genomic_DNA"/>
</dbReference>
<proteinExistence type="predicted"/>
<keyword evidence="2" id="KW-0808">Transferase</keyword>
<dbReference type="Pfam" id="PF03062">
    <property type="entry name" value="MBOAT"/>
    <property type="match status" value="1"/>
</dbReference>
<dbReference type="GO" id="GO:0030258">
    <property type="term" value="P:lipid modification"/>
    <property type="evidence" value="ECO:0007669"/>
    <property type="project" value="TreeGrafter"/>
</dbReference>
<keyword evidence="5 7" id="KW-0472">Membrane</keyword>
<sequence>MTEFQAAHAVAKLPSPLSYASYMFSLGNLLAGPYLEFADYLQFVERQGVWSDSLPQAPPLGRAVLVYGESMLFMASYLALLPSFNLNTFSTPAYLSSPIYLKGWVQLMAGIVNQLKYAFAWKLSEAGLVLAGADFEGWKDGKAVWGRACNVHFFQLLASDSARLIPGFWNIRTGQFLRRYVYERLTPAGRKPGFVQLLATQMVSAIWHGLYPGYMLFFAGSALWIHFSTVVWKLEQRYLPRALATSLPWVALKLLWTHYTLNYMASAFMVLEARGSLAVYQGVYYWPHVVML</sequence>
<keyword evidence="6" id="KW-0012">Acyltransferase</keyword>
<protein>
    <recommendedName>
        <fullName evidence="10">Lysophospholipid acyltransferase</fullName>
    </recommendedName>
</protein>
<name>A0A6A0A9F3_HAELA</name>
<dbReference type="GO" id="GO:0019432">
    <property type="term" value="P:triglyceride biosynthetic process"/>
    <property type="evidence" value="ECO:0007669"/>
    <property type="project" value="TreeGrafter"/>
</dbReference>
<comment type="caution">
    <text evidence="8">The sequence shown here is derived from an EMBL/GenBank/DDBJ whole genome shotgun (WGS) entry which is preliminary data.</text>
</comment>
<evidence type="ECO:0000313" key="8">
    <source>
        <dbReference type="EMBL" id="GFH29043.1"/>
    </source>
</evidence>
<dbReference type="Proteomes" id="UP000485058">
    <property type="component" value="Unassembled WGS sequence"/>
</dbReference>
<evidence type="ECO:0000256" key="6">
    <source>
        <dbReference type="ARBA" id="ARBA00023315"/>
    </source>
</evidence>
<evidence type="ECO:0008006" key="10">
    <source>
        <dbReference type="Google" id="ProtNLM"/>
    </source>
</evidence>
<evidence type="ECO:0000256" key="5">
    <source>
        <dbReference type="ARBA" id="ARBA00023136"/>
    </source>
</evidence>
<accession>A0A6A0A9F3</accession>
<dbReference type="PANTHER" id="PTHR13906">
    <property type="entry name" value="PORCUPINE"/>
    <property type="match status" value="1"/>
</dbReference>
<dbReference type="AlphaFoldDB" id="A0A6A0A9F3"/>
<gene>
    <name evidence="8" type="ORF">HaLaN_27635</name>
</gene>
<feature type="non-terminal residue" evidence="8">
    <location>
        <position position="292"/>
    </location>
</feature>
<evidence type="ECO:0000313" key="9">
    <source>
        <dbReference type="Proteomes" id="UP000485058"/>
    </source>
</evidence>
<dbReference type="GO" id="GO:0008654">
    <property type="term" value="P:phospholipid biosynthetic process"/>
    <property type="evidence" value="ECO:0007669"/>
    <property type="project" value="TreeGrafter"/>
</dbReference>